<dbReference type="PROSITE" id="PS51186">
    <property type="entry name" value="GNAT"/>
    <property type="match status" value="1"/>
</dbReference>
<dbReference type="PANTHER" id="PTHR43451:SF1">
    <property type="entry name" value="ACETYLTRANSFERASE"/>
    <property type="match status" value="1"/>
</dbReference>
<protein>
    <submittedName>
        <fullName evidence="2">GNAT family N-acetyltransferase</fullName>
    </submittedName>
</protein>
<dbReference type="Pfam" id="PF13673">
    <property type="entry name" value="Acetyltransf_10"/>
    <property type="match status" value="1"/>
</dbReference>
<keyword evidence="3" id="KW-1185">Reference proteome</keyword>
<dbReference type="InterPro" id="IPR000182">
    <property type="entry name" value="GNAT_dom"/>
</dbReference>
<dbReference type="InterPro" id="IPR016181">
    <property type="entry name" value="Acyl_CoA_acyltransferase"/>
</dbReference>
<dbReference type="SUPFAM" id="SSF55729">
    <property type="entry name" value="Acyl-CoA N-acyltransferases (Nat)"/>
    <property type="match status" value="1"/>
</dbReference>
<dbReference type="PANTHER" id="PTHR43451">
    <property type="entry name" value="ACETYLTRANSFERASE (GNAT) FAMILY PROTEIN"/>
    <property type="match status" value="1"/>
</dbReference>
<reference evidence="3" key="1">
    <citation type="submission" date="2023-07" db="EMBL/GenBank/DDBJ databases">
        <title>Shewanella mangrovi sp. nov., an acetaldehyde- degrading bacterium isolated from mangrove sediment.</title>
        <authorList>
            <person name="Liu Y."/>
        </authorList>
    </citation>
    <scope>NUCLEOTIDE SEQUENCE [LARGE SCALE GENOMIC DNA]</scope>
    <source>
        <strain evidence="3">C32</strain>
    </source>
</reference>
<dbReference type="Gene3D" id="3.40.630.30">
    <property type="match status" value="1"/>
</dbReference>
<evidence type="ECO:0000313" key="2">
    <source>
        <dbReference type="EMBL" id="MCS4554961.1"/>
    </source>
</evidence>
<name>A0ABT2FG89_9GAMM</name>
<dbReference type="Proteomes" id="UP001201549">
    <property type="component" value="Unassembled WGS sequence"/>
</dbReference>
<gene>
    <name evidence="2" type="ORF">L9G74_00740</name>
</gene>
<dbReference type="RefSeq" id="WP_275297214.1">
    <property type="nucleotide sequence ID" value="NZ_JAKOGG010000001.1"/>
</dbReference>
<proteinExistence type="predicted"/>
<evidence type="ECO:0000313" key="3">
    <source>
        <dbReference type="Proteomes" id="UP001201549"/>
    </source>
</evidence>
<feature type="domain" description="N-acetyltransferase" evidence="1">
    <location>
        <begin position="1"/>
        <end position="97"/>
    </location>
</feature>
<dbReference type="CDD" id="cd04301">
    <property type="entry name" value="NAT_SF"/>
    <property type="match status" value="1"/>
</dbReference>
<sequence length="130" mass="14749">MKRPWLALIEGQVVGFIELDDDGHIDCMYTAPNYQRCGIASALYAVLEQHAIALALPRLYVEASYLAQPFFFKQGFRRLDKNVVDRNGTQLLNFTMESGSTLLQVKQILTKSSPFSIACWLALSGEFRHY</sequence>
<evidence type="ECO:0000259" key="1">
    <source>
        <dbReference type="PROSITE" id="PS51186"/>
    </source>
</evidence>
<comment type="caution">
    <text evidence="2">The sequence shown here is derived from an EMBL/GenBank/DDBJ whole genome shotgun (WGS) entry which is preliminary data.</text>
</comment>
<organism evidence="2 3">
    <name type="scientific">Shewanella electrica</name>
    <dbReference type="NCBI Taxonomy" id="515560"/>
    <lineage>
        <taxon>Bacteria</taxon>
        <taxon>Pseudomonadati</taxon>
        <taxon>Pseudomonadota</taxon>
        <taxon>Gammaproteobacteria</taxon>
        <taxon>Alteromonadales</taxon>
        <taxon>Shewanellaceae</taxon>
        <taxon>Shewanella</taxon>
    </lineage>
</organism>
<dbReference type="EMBL" id="JAKOGG010000001">
    <property type="protein sequence ID" value="MCS4554961.1"/>
    <property type="molecule type" value="Genomic_DNA"/>
</dbReference>
<accession>A0ABT2FG89</accession>
<dbReference type="InterPro" id="IPR052564">
    <property type="entry name" value="N-acetyltrans/Recomb-assoc"/>
</dbReference>